<feature type="domain" description="Peptidase C39" evidence="1">
    <location>
        <begin position="59"/>
        <end position="189"/>
    </location>
</feature>
<evidence type="ECO:0000313" key="3">
    <source>
        <dbReference type="Proteomes" id="UP000518892"/>
    </source>
</evidence>
<proteinExistence type="predicted"/>
<reference evidence="2 3" key="1">
    <citation type="submission" date="2020-08" db="EMBL/GenBank/DDBJ databases">
        <title>Genomic Encyclopedia of Type Strains, Phase III (KMG-III): the genomes of soil and plant-associated and newly described type strains.</title>
        <authorList>
            <person name="Whitman W."/>
        </authorList>
    </citation>
    <scope>NUCLEOTIDE SEQUENCE [LARGE SCALE GENOMIC DNA]</scope>
    <source>
        <strain evidence="2 3">CECT 7744</strain>
    </source>
</reference>
<evidence type="ECO:0000259" key="1">
    <source>
        <dbReference type="PROSITE" id="PS50990"/>
    </source>
</evidence>
<accession>A0A7W5ESG6</accession>
<dbReference type="EMBL" id="JACHXR010000003">
    <property type="protein sequence ID" value="MBB3230624.1"/>
    <property type="molecule type" value="Genomic_DNA"/>
</dbReference>
<dbReference type="GO" id="GO:0005524">
    <property type="term" value="F:ATP binding"/>
    <property type="evidence" value="ECO:0007669"/>
    <property type="project" value="InterPro"/>
</dbReference>
<gene>
    <name evidence="2" type="ORF">FHR97_001473</name>
</gene>
<dbReference type="GO" id="GO:0008233">
    <property type="term" value="F:peptidase activity"/>
    <property type="evidence" value="ECO:0007669"/>
    <property type="project" value="InterPro"/>
</dbReference>
<dbReference type="CDD" id="cd02423">
    <property type="entry name" value="Peptidase_C39G"/>
    <property type="match status" value="1"/>
</dbReference>
<name>A0A7W5ESG6_9GAMM</name>
<dbReference type="GO" id="GO:0016020">
    <property type="term" value="C:membrane"/>
    <property type="evidence" value="ECO:0007669"/>
    <property type="project" value="InterPro"/>
</dbReference>
<evidence type="ECO:0000313" key="2">
    <source>
        <dbReference type="EMBL" id="MBB3230624.1"/>
    </source>
</evidence>
<organism evidence="2 3">
    <name type="scientific">Halomonas stenophila</name>
    <dbReference type="NCBI Taxonomy" id="795312"/>
    <lineage>
        <taxon>Bacteria</taxon>
        <taxon>Pseudomonadati</taxon>
        <taxon>Pseudomonadota</taxon>
        <taxon>Gammaproteobacteria</taxon>
        <taxon>Oceanospirillales</taxon>
        <taxon>Halomonadaceae</taxon>
        <taxon>Halomonas</taxon>
    </lineage>
</organism>
<dbReference type="GO" id="GO:0006508">
    <property type="term" value="P:proteolysis"/>
    <property type="evidence" value="ECO:0007669"/>
    <property type="project" value="InterPro"/>
</dbReference>
<dbReference type="Gene3D" id="3.90.70.10">
    <property type="entry name" value="Cysteine proteinases"/>
    <property type="match status" value="1"/>
</dbReference>
<keyword evidence="3" id="KW-1185">Reference proteome</keyword>
<dbReference type="PROSITE" id="PS50990">
    <property type="entry name" value="PEPTIDASE_C39"/>
    <property type="match status" value="1"/>
</dbReference>
<dbReference type="AlphaFoldDB" id="A0A7W5ESG6"/>
<dbReference type="Proteomes" id="UP000518892">
    <property type="component" value="Unassembled WGS sequence"/>
</dbReference>
<dbReference type="InterPro" id="IPR005074">
    <property type="entry name" value="Peptidase_C39"/>
</dbReference>
<dbReference type="Pfam" id="PF03412">
    <property type="entry name" value="Peptidase_C39"/>
    <property type="match status" value="1"/>
</dbReference>
<dbReference type="RefSeq" id="WP_183383107.1">
    <property type="nucleotide sequence ID" value="NZ_JACHXR010000003.1"/>
</dbReference>
<comment type="caution">
    <text evidence="2">The sequence shown here is derived from an EMBL/GenBank/DDBJ whole genome shotgun (WGS) entry which is preliminary data.</text>
</comment>
<protein>
    <recommendedName>
        <fullName evidence="1">Peptidase C39 domain-containing protein</fullName>
    </recommendedName>
</protein>
<sequence length="238" mass="26020">MMKDSQAPPLLLVVLLAMLGGGGVGSTEAGQVNISSPFGSFHVEAKSLSEISWERVVRQEYDFSCGSAAVATLLTYHYDRPTTEGEVFEAMIREGDRDQIQTYGFSMLDMKRYLDAQGLDSDGFEISLNDFMRIGVPAITLVNTGGYKHFVVVKGVDDRNVLVGDPAAGTVVVPKEMFETLWTGTVLGARADLDVAQNHFNSERDWRVRPVSPIEEGVQRYNLGANLLSLPGSIELGR</sequence>